<evidence type="ECO:0000259" key="4">
    <source>
        <dbReference type="Pfam" id="PF00496"/>
    </source>
</evidence>
<reference evidence="5" key="2">
    <citation type="submission" date="2020-09" db="EMBL/GenBank/DDBJ databases">
        <authorList>
            <person name="Sun Q."/>
            <person name="Zhou Y."/>
        </authorList>
    </citation>
    <scope>NUCLEOTIDE SEQUENCE</scope>
    <source>
        <strain evidence="5">CGMCC 1.15454</strain>
    </source>
</reference>
<dbReference type="Gene3D" id="3.10.105.10">
    <property type="entry name" value="Dipeptide-binding Protein, Domain 3"/>
    <property type="match status" value="1"/>
</dbReference>
<evidence type="ECO:0000313" key="6">
    <source>
        <dbReference type="Proteomes" id="UP000621492"/>
    </source>
</evidence>
<dbReference type="CDD" id="cd08499">
    <property type="entry name" value="PBP2_Ylib_like"/>
    <property type="match status" value="1"/>
</dbReference>
<dbReference type="PROSITE" id="PS01040">
    <property type="entry name" value="SBP_BACTERIAL_5"/>
    <property type="match status" value="1"/>
</dbReference>
<dbReference type="PANTHER" id="PTHR30290">
    <property type="entry name" value="PERIPLASMIC BINDING COMPONENT OF ABC TRANSPORTER"/>
    <property type="match status" value="1"/>
</dbReference>
<dbReference type="Proteomes" id="UP000621492">
    <property type="component" value="Unassembled WGS sequence"/>
</dbReference>
<gene>
    <name evidence="5" type="primary">oppA</name>
    <name evidence="5" type="ORF">GCM10011409_15720</name>
</gene>
<dbReference type="Gene3D" id="3.40.190.10">
    <property type="entry name" value="Periplasmic binding protein-like II"/>
    <property type="match status" value="1"/>
</dbReference>
<dbReference type="EMBL" id="BMJD01000009">
    <property type="protein sequence ID" value="GGB39038.1"/>
    <property type="molecule type" value="Genomic_DNA"/>
</dbReference>
<dbReference type="PIRSF" id="PIRSF002741">
    <property type="entry name" value="MppA"/>
    <property type="match status" value="1"/>
</dbReference>
<evidence type="ECO:0000256" key="1">
    <source>
        <dbReference type="ARBA" id="ARBA00004193"/>
    </source>
</evidence>
<dbReference type="GO" id="GO:0015833">
    <property type="term" value="P:peptide transport"/>
    <property type="evidence" value="ECO:0007669"/>
    <property type="project" value="TreeGrafter"/>
</dbReference>
<keyword evidence="3" id="KW-0732">Signal</keyword>
<dbReference type="InterPro" id="IPR023765">
    <property type="entry name" value="SBP_5_CS"/>
</dbReference>
<dbReference type="PANTHER" id="PTHR30290:SF38">
    <property type="entry name" value="D,D-DIPEPTIDE-BINDING PERIPLASMIC PROTEIN DDPA-RELATED"/>
    <property type="match status" value="1"/>
</dbReference>
<organism evidence="5 6">
    <name type="scientific">Lentibacillus populi</name>
    <dbReference type="NCBI Taxonomy" id="1827502"/>
    <lineage>
        <taxon>Bacteria</taxon>
        <taxon>Bacillati</taxon>
        <taxon>Bacillota</taxon>
        <taxon>Bacilli</taxon>
        <taxon>Bacillales</taxon>
        <taxon>Bacillaceae</taxon>
        <taxon>Lentibacillus</taxon>
    </lineage>
</organism>
<dbReference type="GO" id="GO:0042597">
    <property type="term" value="C:periplasmic space"/>
    <property type="evidence" value="ECO:0007669"/>
    <property type="project" value="UniProtKB-ARBA"/>
</dbReference>
<evidence type="ECO:0000256" key="2">
    <source>
        <dbReference type="ARBA" id="ARBA00005695"/>
    </source>
</evidence>
<proteinExistence type="inferred from homology"/>
<evidence type="ECO:0000313" key="5">
    <source>
        <dbReference type="EMBL" id="GGB39038.1"/>
    </source>
</evidence>
<comment type="caution">
    <text evidence="5">The sequence shown here is derived from an EMBL/GenBank/DDBJ whole genome shotgun (WGS) entry which is preliminary data.</text>
</comment>
<dbReference type="Pfam" id="PF00496">
    <property type="entry name" value="SBP_bac_5"/>
    <property type="match status" value="1"/>
</dbReference>
<dbReference type="GO" id="GO:0043190">
    <property type="term" value="C:ATP-binding cassette (ABC) transporter complex"/>
    <property type="evidence" value="ECO:0007669"/>
    <property type="project" value="InterPro"/>
</dbReference>
<comment type="subcellular location">
    <subcellularLocation>
        <location evidence="1">Cell membrane</location>
        <topology evidence="1">Lipid-anchor</topology>
    </subcellularLocation>
</comment>
<keyword evidence="6" id="KW-1185">Reference proteome</keyword>
<dbReference type="InterPro" id="IPR000914">
    <property type="entry name" value="SBP_5_dom"/>
</dbReference>
<reference evidence="5" key="1">
    <citation type="journal article" date="2014" name="Int. J. Syst. Evol. Microbiol.">
        <title>Complete genome sequence of Corynebacterium casei LMG S-19264T (=DSM 44701T), isolated from a smear-ripened cheese.</title>
        <authorList>
            <consortium name="US DOE Joint Genome Institute (JGI-PGF)"/>
            <person name="Walter F."/>
            <person name="Albersmeier A."/>
            <person name="Kalinowski J."/>
            <person name="Ruckert C."/>
        </authorList>
    </citation>
    <scope>NUCLEOTIDE SEQUENCE</scope>
    <source>
        <strain evidence="5">CGMCC 1.15454</strain>
    </source>
</reference>
<feature type="domain" description="Solute-binding protein family 5" evidence="4">
    <location>
        <begin position="88"/>
        <end position="437"/>
    </location>
</feature>
<dbReference type="GO" id="GO:1904680">
    <property type="term" value="F:peptide transmembrane transporter activity"/>
    <property type="evidence" value="ECO:0007669"/>
    <property type="project" value="TreeGrafter"/>
</dbReference>
<dbReference type="InterPro" id="IPR039424">
    <property type="entry name" value="SBP_5"/>
</dbReference>
<sequence length="519" mass="58222">MNEGMIDGMKLNRVISMFAILIASVVLISGCGNKSSKEISKEKKQEITYASTSDAAGLSPIDTNDSISSNVTMQVYETLFIQDPETMEIKPLLAESYDNPDENTWTIKLREGIKFHDGTPFNAEAVKYTFDQLKDPDRAAPRASLLEPVDSIEVKDEYIVELKTKKPYGPMLAALSHTNAAIVSPTADKEDDINKDPVGTGPFVFEEWEEGDHITLRRNEDYWRDSADLETVTFKIVPEMSTAISMLETGEVQFIDNLPSDLLPRIESLNDVKVQKSEGTRVSFLGFNMEEEPFTDLKFRQAVAYGIDQEAYVNQLNGLGIMNESLIGPKVFGYKEGAEDVAYPFDKEKAKQIIEENGYKGKKITLLAANRDNYKKMAEIVQSQLTDIGLDVKIETMEWATFLDTARKGNFEMTFLGWANSTADGSELLYPNLHSDTIDASNYTRYSNPEFDKLVEESRNNVDQDERLEKLNEANIMAIKDAPWIVMEHGTVSAAYSKSVDGLLISPNGQWSLYNVSRK</sequence>
<comment type="similarity">
    <text evidence="2">Belongs to the bacterial solute-binding protein 5 family.</text>
</comment>
<protein>
    <submittedName>
        <fullName evidence="5">Glutathione ABC transporter substrate-binding protein</fullName>
    </submittedName>
</protein>
<dbReference type="AlphaFoldDB" id="A0A9W5X5B3"/>
<dbReference type="Gene3D" id="3.90.76.10">
    <property type="entry name" value="Dipeptide-binding Protein, Domain 1"/>
    <property type="match status" value="1"/>
</dbReference>
<evidence type="ECO:0000256" key="3">
    <source>
        <dbReference type="ARBA" id="ARBA00022729"/>
    </source>
</evidence>
<dbReference type="SUPFAM" id="SSF53850">
    <property type="entry name" value="Periplasmic binding protein-like II"/>
    <property type="match status" value="1"/>
</dbReference>
<accession>A0A9W5X5B3</accession>
<name>A0A9W5X5B3_9BACI</name>
<dbReference type="InterPro" id="IPR030678">
    <property type="entry name" value="Peptide/Ni-bd"/>
</dbReference>